<dbReference type="AlphaFoldDB" id="A0A1T3MU06"/>
<comment type="caution">
    <text evidence="1">The sequence shown here is derived from an EMBL/GenBank/DDBJ whole genome shotgun (WGS) entry which is preliminary data.</text>
</comment>
<gene>
    <name evidence="1" type="ORF">BAZ10_12885</name>
</gene>
<evidence type="ECO:0000313" key="2">
    <source>
        <dbReference type="Proteomes" id="UP000190813"/>
    </source>
</evidence>
<keyword evidence="2" id="KW-1185">Reference proteome</keyword>
<proteinExistence type="predicted"/>
<name>A0A1T3MU06_9FLAO</name>
<organism evidence="1 2">
    <name type="scientific">Elizabethkingia occulta</name>
    <dbReference type="NCBI Taxonomy" id="1867263"/>
    <lineage>
        <taxon>Bacteria</taxon>
        <taxon>Pseudomonadati</taxon>
        <taxon>Bacteroidota</taxon>
        <taxon>Flavobacteriia</taxon>
        <taxon>Flavobacteriales</taxon>
        <taxon>Weeksellaceae</taxon>
        <taxon>Elizabethkingia</taxon>
    </lineage>
</organism>
<evidence type="ECO:0000313" key="1">
    <source>
        <dbReference type="EMBL" id="OPC68078.1"/>
    </source>
</evidence>
<protein>
    <submittedName>
        <fullName evidence="1">DUF695 domain-containing protein</fullName>
    </submittedName>
</protein>
<dbReference type="EMBL" id="MAHX01000005">
    <property type="protein sequence ID" value="OPC68078.1"/>
    <property type="molecule type" value="Genomic_DNA"/>
</dbReference>
<dbReference type="Proteomes" id="UP000190813">
    <property type="component" value="Unassembled WGS sequence"/>
</dbReference>
<dbReference type="RefSeq" id="WP_078770677.1">
    <property type="nucleotide sequence ID" value="NZ_CBCSBR010000050.1"/>
</dbReference>
<accession>A0A1T3MU06</accession>
<sequence length="152" mass="17823">MEWNEIKTDDQKIYPPNSITLFLMDTESGLPGTCWVDKAYANYPYKKECMFNCYISVDLQNDEFNLQNSDLDYAGIEDYFIEQLREVCVCHIVARITTDNGIAIELYADDVERVIQKLNEIESDENRLVNFNCEIYDDENWDNVSNLLSEEE</sequence>
<reference evidence="1 2" key="1">
    <citation type="submission" date="2016-06" db="EMBL/GenBank/DDBJ databases">
        <title>Revisiting the taxonomy of the Elizabethkingia Genus based on Whole-Genome Sequencing, Optical Mapping, and MALDI-TOF.</title>
        <authorList>
            <person name="Nicholson A.C."/>
        </authorList>
    </citation>
    <scope>NUCLEOTIDE SEQUENCE [LARGE SCALE GENOMIC DNA]</scope>
    <source>
        <strain evidence="1 2">G4070</strain>
    </source>
</reference>